<comment type="caution">
    <text evidence="2">The sequence shown here is derived from an EMBL/GenBank/DDBJ whole genome shotgun (WGS) entry which is preliminary data.</text>
</comment>
<organism evidence="2 3">
    <name type="scientific">Chryseobacterium luteum</name>
    <dbReference type="NCBI Taxonomy" id="421531"/>
    <lineage>
        <taxon>Bacteria</taxon>
        <taxon>Pseudomonadati</taxon>
        <taxon>Bacteroidota</taxon>
        <taxon>Flavobacteriia</taxon>
        <taxon>Flavobacteriales</taxon>
        <taxon>Weeksellaceae</taxon>
        <taxon>Chryseobacterium group</taxon>
        <taxon>Chryseobacterium</taxon>
    </lineage>
</organism>
<name>A0A085ZBA5_9FLAO</name>
<evidence type="ECO:0000256" key="1">
    <source>
        <dbReference type="SAM" id="Phobius"/>
    </source>
</evidence>
<dbReference type="Proteomes" id="UP000028703">
    <property type="component" value="Unassembled WGS sequence"/>
</dbReference>
<gene>
    <name evidence="2" type="ORF">IX38_16765</name>
</gene>
<accession>A0A085ZBA5</accession>
<feature type="transmembrane region" description="Helical" evidence="1">
    <location>
        <begin position="82"/>
        <end position="103"/>
    </location>
</feature>
<keyword evidence="1" id="KW-0472">Membrane</keyword>
<protein>
    <submittedName>
        <fullName evidence="2">Uncharacterized protein</fullName>
    </submittedName>
</protein>
<dbReference type="STRING" id="421531.IX38_16765"/>
<evidence type="ECO:0000313" key="3">
    <source>
        <dbReference type="Proteomes" id="UP000028703"/>
    </source>
</evidence>
<feature type="transmembrane region" description="Helical" evidence="1">
    <location>
        <begin position="48"/>
        <end position="70"/>
    </location>
</feature>
<dbReference type="RefSeq" id="WP_034706617.1">
    <property type="nucleotide sequence ID" value="NZ_JPRO01000015.1"/>
</dbReference>
<dbReference type="AlphaFoldDB" id="A0A085ZBA5"/>
<keyword evidence="1" id="KW-0812">Transmembrane</keyword>
<proteinExistence type="predicted"/>
<dbReference type="EMBL" id="JPRO01000015">
    <property type="protein sequence ID" value="KFF01719.1"/>
    <property type="molecule type" value="Genomic_DNA"/>
</dbReference>
<keyword evidence="3" id="KW-1185">Reference proteome</keyword>
<reference evidence="2 3" key="1">
    <citation type="submission" date="2014-07" db="EMBL/GenBank/DDBJ databases">
        <title>Genome of Chryseobacterium luteum DSM 18605.</title>
        <authorList>
            <person name="Stropko S.J."/>
            <person name="Pipes S.E."/>
            <person name="Newman J.D."/>
        </authorList>
    </citation>
    <scope>NUCLEOTIDE SEQUENCE [LARGE SCALE GENOMIC DNA]</scope>
    <source>
        <strain evidence="2 3">DSM 18605</strain>
    </source>
</reference>
<sequence>MSKKLIFGLWILWTFVVLFKFPLREEFEDFLYSYGSKIEYFRDNTIHISLFLGVFLFPFLLSLLFLYYFIKYKNNYKDIAKWCLRVIIIIAVVFAFHGLFWAVPSLGDNLPILGGLFGVLILSETYFSVSLLLLFITLFFFAFGKKDIPKNYEV</sequence>
<keyword evidence="1" id="KW-1133">Transmembrane helix</keyword>
<feature type="transmembrane region" description="Helical" evidence="1">
    <location>
        <begin position="115"/>
        <end position="143"/>
    </location>
</feature>
<evidence type="ECO:0000313" key="2">
    <source>
        <dbReference type="EMBL" id="KFF01719.1"/>
    </source>
</evidence>